<accession>A0A9P7J910</accession>
<evidence type="ECO:0000256" key="3">
    <source>
        <dbReference type="PROSITE-ProRule" id="PRU00221"/>
    </source>
</evidence>
<feature type="repeat" description="WD" evidence="3">
    <location>
        <begin position="26"/>
        <end position="67"/>
    </location>
</feature>
<sequence length="437" mass="47787">MLVSGSTDGNVQLWSTKEGNMVGDPWKAHRDVVMYLHWSPNAVEIVSGSHDGTIRRWNPHTGREMAHPIATSHGWVTVVRYSPQGDKFASGGADKMIRIWSTDGQPLIEINGHDDWVMSLCWSNDGTQIFSASSDSTIRKWQTSDGKELVILRGHTNSVNSLCLSLDESYLFSASKDCSVRIWDLGTNEAIGDPLLHDEQIWALAMFPDGTYFASAGVDAKVYVWSLDAALKQQDSSGACNSNAELVANFTGRAARSREVCDSSPVSKQQSYDRAFGRYGNNFWGSDTNPIPRRSSAPFASTLRLRSAFGFLRPRTKPVDALQEIPLKTQRRNFNFFSVRTSIRPVEVAPCREEDRYGIAPPSEAEVAAAMESTSDKQLDSSTQQGQAVAGAQGSQVHNIQGPSTPMARAEHSGYDTGESSCVIGCCGLSLRLSSAH</sequence>
<evidence type="ECO:0000256" key="4">
    <source>
        <dbReference type="SAM" id="MobiDB-lite"/>
    </source>
</evidence>
<dbReference type="SMART" id="SM00320">
    <property type="entry name" value="WD40"/>
    <property type="match status" value="5"/>
</dbReference>
<dbReference type="PANTHER" id="PTHR19848:SF8">
    <property type="entry name" value="F-BOX AND WD REPEAT DOMAIN CONTAINING 7"/>
    <property type="match status" value="1"/>
</dbReference>
<keyword evidence="2" id="KW-0677">Repeat</keyword>
<reference evidence="5" key="1">
    <citation type="journal article" date="2020" name="New Phytol.">
        <title>Comparative genomics reveals dynamic genome evolution in host specialist ectomycorrhizal fungi.</title>
        <authorList>
            <person name="Lofgren L.A."/>
            <person name="Nguyen N.H."/>
            <person name="Vilgalys R."/>
            <person name="Ruytinx J."/>
            <person name="Liao H.L."/>
            <person name="Branco S."/>
            <person name="Kuo A."/>
            <person name="LaButti K."/>
            <person name="Lipzen A."/>
            <person name="Andreopoulos W."/>
            <person name="Pangilinan J."/>
            <person name="Riley R."/>
            <person name="Hundley H."/>
            <person name="Na H."/>
            <person name="Barry K."/>
            <person name="Grigoriev I.V."/>
            <person name="Stajich J.E."/>
            <person name="Kennedy P.G."/>
        </authorList>
    </citation>
    <scope>NUCLEOTIDE SEQUENCE</scope>
    <source>
        <strain evidence="5">MN1</strain>
    </source>
</reference>
<dbReference type="OrthoDB" id="538223at2759"/>
<feature type="repeat" description="WD" evidence="3">
    <location>
        <begin position="1"/>
        <end position="24"/>
    </location>
</feature>
<keyword evidence="1 3" id="KW-0853">WD repeat</keyword>
<dbReference type="InterPro" id="IPR019775">
    <property type="entry name" value="WD40_repeat_CS"/>
</dbReference>
<name>A0A9P7J910_9AGAM</name>
<dbReference type="GO" id="GO:0005730">
    <property type="term" value="C:nucleolus"/>
    <property type="evidence" value="ECO:0007669"/>
    <property type="project" value="UniProtKB-SubCell"/>
</dbReference>
<dbReference type="InterPro" id="IPR020472">
    <property type="entry name" value="WD40_PAC1"/>
</dbReference>
<evidence type="ECO:0000313" key="6">
    <source>
        <dbReference type="Proteomes" id="UP000807769"/>
    </source>
</evidence>
<dbReference type="CDD" id="cd00200">
    <property type="entry name" value="WD40"/>
    <property type="match status" value="1"/>
</dbReference>
<dbReference type="PROSITE" id="PS50082">
    <property type="entry name" value="WD_REPEATS_2"/>
    <property type="match status" value="6"/>
</dbReference>
<feature type="compositionally biased region" description="Low complexity" evidence="4">
    <location>
        <begin position="381"/>
        <end position="397"/>
    </location>
</feature>
<evidence type="ECO:0000256" key="1">
    <source>
        <dbReference type="ARBA" id="ARBA00022574"/>
    </source>
</evidence>
<dbReference type="Gene3D" id="2.130.10.10">
    <property type="entry name" value="YVTN repeat-like/Quinoprotein amine dehydrogenase"/>
    <property type="match status" value="2"/>
</dbReference>
<gene>
    <name evidence="5" type="ORF">BJ212DRAFT_1381414</name>
</gene>
<dbReference type="RefSeq" id="XP_041188907.1">
    <property type="nucleotide sequence ID" value="XM_041336656.1"/>
</dbReference>
<dbReference type="EMBL" id="JABBWG010000036">
    <property type="protein sequence ID" value="KAG1808915.1"/>
    <property type="molecule type" value="Genomic_DNA"/>
</dbReference>
<feature type="repeat" description="WD" evidence="3">
    <location>
        <begin position="152"/>
        <end position="193"/>
    </location>
</feature>
<comment type="caution">
    <text evidence="5">The sequence shown here is derived from an EMBL/GenBank/DDBJ whole genome shotgun (WGS) entry which is preliminary data.</text>
</comment>
<dbReference type="InterPro" id="IPR015943">
    <property type="entry name" value="WD40/YVTN_repeat-like_dom_sf"/>
</dbReference>
<feature type="repeat" description="WD" evidence="3">
    <location>
        <begin position="197"/>
        <end position="228"/>
    </location>
</feature>
<evidence type="ECO:0000313" key="5">
    <source>
        <dbReference type="EMBL" id="KAG1808915.1"/>
    </source>
</evidence>
<dbReference type="PROSITE" id="PS00678">
    <property type="entry name" value="WD_REPEATS_1"/>
    <property type="match status" value="1"/>
</dbReference>
<dbReference type="PRINTS" id="PR00320">
    <property type="entry name" value="GPROTEINBRPT"/>
</dbReference>
<feature type="repeat" description="WD" evidence="3">
    <location>
        <begin position="69"/>
        <end position="110"/>
    </location>
</feature>
<dbReference type="Proteomes" id="UP000807769">
    <property type="component" value="Unassembled WGS sequence"/>
</dbReference>
<protein>
    <submittedName>
        <fullName evidence="5">WD40-repeat-containing domain protein</fullName>
    </submittedName>
</protein>
<dbReference type="PROSITE" id="PS50294">
    <property type="entry name" value="WD_REPEATS_REGION"/>
    <property type="match status" value="6"/>
</dbReference>
<dbReference type="InterPro" id="IPR036322">
    <property type="entry name" value="WD40_repeat_dom_sf"/>
</dbReference>
<dbReference type="AlphaFoldDB" id="A0A9P7J910"/>
<feature type="repeat" description="WD" evidence="3">
    <location>
        <begin position="110"/>
        <end position="151"/>
    </location>
</feature>
<dbReference type="GeneID" id="64630673"/>
<organism evidence="5 6">
    <name type="scientific">Suillus subaureus</name>
    <dbReference type="NCBI Taxonomy" id="48587"/>
    <lineage>
        <taxon>Eukaryota</taxon>
        <taxon>Fungi</taxon>
        <taxon>Dikarya</taxon>
        <taxon>Basidiomycota</taxon>
        <taxon>Agaricomycotina</taxon>
        <taxon>Agaricomycetes</taxon>
        <taxon>Agaricomycetidae</taxon>
        <taxon>Boletales</taxon>
        <taxon>Suillineae</taxon>
        <taxon>Suillaceae</taxon>
        <taxon>Suillus</taxon>
    </lineage>
</organism>
<feature type="region of interest" description="Disordered" evidence="4">
    <location>
        <begin position="369"/>
        <end position="413"/>
    </location>
</feature>
<evidence type="ECO:0000256" key="2">
    <source>
        <dbReference type="ARBA" id="ARBA00022737"/>
    </source>
</evidence>
<keyword evidence="6" id="KW-1185">Reference proteome</keyword>
<dbReference type="SUPFAM" id="SSF50978">
    <property type="entry name" value="WD40 repeat-like"/>
    <property type="match status" value="1"/>
</dbReference>
<dbReference type="Pfam" id="PF00400">
    <property type="entry name" value="WD40"/>
    <property type="match status" value="5"/>
</dbReference>
<dbReference type="GO" id="GO:0000027">
    <property type="term" value="P:ribosomal large subunit assembly"/>
    <property type="evidence" value="ECO:0007669"/>
    <property type="project" value="TreeGrafter"/>
</dbReference>
<proteinExistence type="predicted"/>
<dbReference type="InterPro" id="IPR001680">
    <property type="entry name" value="WD40_rpt"/>
</dbReference>
<dbReference type="PANTHER" id="PTHR19848">
    <property type="entry name" value="WD40 REPEAT PROTEIN"/>
    <property type="match status" value="1"/>
</dbReference>